<protein>
    <recommendedName>
        <fullName evidence="3">Phosphatidic acid phosphatase type 2/haloperoxidase domain-containing protein</fullName>
    </recommendedName>
</protein>
<dbReference type="InterPro" id="IPR000326">
    <property type="entry name" value="PAP2/HPO"/>
</dbReference>
<dbReference type="PANTHER" id="PTHR14969">
    <property type="entry name" value="SPHINGOSINE-1-PHOSPHATE PHOSPHOHYDROLASE"/>
    <property type="match status" value="1"/>
</dbReference>
<dbReference type="CDD" id="cd03392">
    <property type="entry name" value="PAP2_like_2"/>
    <property type="match status" value="1"/>
</dbReference>
<keyword evidence="2" id="KW-1133">Transmembrane helix</keyword>
<dbReference type="RefSeq" id="WP_284285033.1">
    <property type="nucleotide sequence ID" value="NZ_BSUJ01000001.1"/>
</dbReference>
<keyword evidence="2" id="KW-0472">Membrane</keyword>
<evidence type="ECO:0000259" key="3">
    <source>
        <dbReference type="SMART" id="SM00014"/>
    </source>
</evidence>
<feature type="transmembrane region" description="Helical" evidence="2">
    <location>
        <begin position="163"/>
        <end position="181"/>
    </location>
</feature>
<name>A0ABQ6HUY1_9MICO</name>
<comment type="caution">
    <text evidence="4">The sequence shown here is derived from an EMBL/GenBank/DDBJ whole genome shotgun (WGS) entry which is preliminary data.</text>
</comment>
<evidence type="ECO:0000256" key="2">
    <source>
        <dbReference type="SAM" id="Phobius"/>
    </source>
</evidence>
<feature type="transmembrane region" description="Helical" evidence="2">
    <location>
        <begin position="219"/>
        <end position="237"/>
    </location>
</feature>
<keyword evidence="2" id="KW-0812">Transmembrane</keyword>
<evidence type="ECO:0000313" key="5">
    <source>
        <dbReference type="Proteomes" id="UP001157109"/>
    </source>
</evidence>
<evidence type="ECO:0000256" key="1">
    <source>
        <dbReference type="SAM" id="MobiDB-lite"/>
    </source>
</evidence>
<feature type="region of interest" description="Disordered" evidence="1">
    <location>
        <begin position="1"/>
        <end position="25"/>
    </location>
</feature>
<feature type="transmembrane region" description="Helical" evidence="2">
    <location>
        <begin position="43"/>
        <end position="61"/>
    </location>
</feature>
<dbReference type="Proteomes" id="UP001157109">
    <property type="component" value="Unassembled WGS sequence"/>
</dbReference>
<dbReference type="Pfam" id="PF01569">
    <property type="entry name" value="PAP2"/>
    <property type="match status" value="1"/>
</dbReference>
<sequence length="258" mass="28649">MSTHTHDRHERHDRHDGPDRADRYGAARPSVGEVLRPILLRGVLPRLLVFALLIAVGKIIMEPLDEIPSEEVIARWFVSGRTSVLNSVSHVFSTANDTWWTIGLAVVYAIIVLIATRKWWLSIVPLLAITLESSIFVAATHLVNRPRPEVAHLDPAPPTSSFPSGHTAASFALYWSLILIASRIPNLALRRVIQTLCFVFPFLVGWARLYRGMHHQSDVLFGLALGIWCAFTAVACIRAAERHAAERDAAPGRAPLSR</sequence>
<evidence type="ECO:0000313" key="4">
    <source>
        <dbReference type="EMBL" id="GMA21841.1"/>
    </source>
</evidence>
<dbReference type="Gene3D" id="1.20.144.10">
    <property type="entry name" value="Phosphatidic acid phosphatase type 2/haloperoxidase"/>
    <property type="match status" value="1"/>
</dbReference>
<gene>
    <name evidence="4" type="ORF">GCM10025862_38620</name>
</gene>
<feature type="domain" description="Phosphatidic acid phosphatase type 2/haloperoxidase" evidence="3">
    <location>
        <begin position="123"/>
        <end position="234"/>
    </location>
</feature>
<dbReference type="EMBL" id="BSUJ01000001">
    <property type="protein sequence ID" value="GMA21841.1"/>
    <property type="molecule type" value="Genomic_DNA"/>
</dbReference>
<reference evidence="5" key="1">
    <citation type="journal article" date="2019" name="Int. J. Syst. Evol. Microbiol.">
        <title>The Global Catalogue of Microorganisms (GCM) 10K type strain sequencing project: providing services to taxonomists for standard genome sequencing and annotation.</title>
        <authorList>
            <consortium name="The Broad Institute Genomics Platform"/>
            <consortium name="The Broad Institute Genome Sequencing Center for Infectious Disease"/>
            <person name="Wu L."/>
            <person name="Ma J."/>
        </authorList>
    </citation>
    <scope>NUCLEOTIDE SEQUENCE [LARGE SCALE GENOMIC DNA]</scope>
    <source>
        <strain evidence="5">NBRC 105830</strain>
    </source>
</reference>
<feature type="transmembrane region" description="Helical" evidence="2">
    <location>
        <begin position="188"/>
        <end position="207"/>
    </location>
</feature>
<dbReference type="InterPro" id="IPR036938">
    <property type="entry name" value="PAP2/HPO_sf"/>
</dbReference>
<keyword evidence="5" id="KW-1185">Reference proteome</keyword>
<dbReference type="SUPFAM" id="SSF48317">
    <property type="entry name" value="Acid phosphatase/Vanadium-dependent haloperoxidase"/>
    <property type="match status" value="1"/>
</dbReference>
<proteinExistence type="predicted"/>
<accession>A0ABQ6HUY1</accession>
<dbReference type="PANTHER" id="PTHR14969:SF13">
    <property type="entry name" value="AT30094P"/>
    <property type="match status" value="1"/>
</dbReference>
<organism evidence="4 5">
    <name type="scientific">Arsenicicoccus piscis</name>
    <dbReference type="NCBI Taxonomy" id="673954"/>
    <lineage>
        <taxon>Bacteria</taxon>
        <taxon>Bacillati</taxon>
        <taxon>Actinomycetota</taxon>
        <taxon>Actinomycetes</taxon>
        <taxon>Micrococcales</taxon>
        <taxon>Intrasporangiaceae</taxon>
        <taxon>Arsenicicoccus</taxon>
    </lineage>
</organism>
<feature type="transmembrane region" description="Helical" evidence="2">
    <location>
        <begin position="123"/>
        <end position="143"/>
    </location>
</feature>
<dbReference type="SMART" id="SM00014">
    <property type="entry name" value="acidPPc"/>
    <property type="match status" value="1"/>
</dbReference>
<feature type="transmembrane region" description="Helical" evidence="2">
    <location>
        <begin position="98"/>
        <end position="116"/>
    </location>
</feature>